<dbReference type="GO" id="GO:0046168">
    <property type="term" value="P:glycerol-3-phosphate catabolic process"/>
    <property type="evidence" value="ECO:0007669"/>
    <property type="project" value="InterPro"/>
</dbReference>
<feature type="domain" description="Opine dehydrogenase" evidence="3">
    <location>
        <begin position="177"/>
        <end position="332"/>
    </location>
</feature>
<dbReference type="Pfam" id="PF01210">
    <property type="entry name" value="NAD_Gly3P_dh_N"/>
    <property type="match status" value="1"/>
</dbReference>
<name>A0A0A7RKE2_9LACO</name>
<dbReference type="GO" id="GO:0051287">
    <property type="term" value="F:NAD binding"/>
    <property type="evidence" value="ECO:0007669"/>
    <property type="project" value="InterPro"/>
</dbReference>
<dbReference type="Gene3D" id="1.10.1040.10">
    <property type="entry name" value="N-(1-d-carboxylethyl)-l-norvaline Dehydrogenase, domain 2"/>
    <property type="match status" value="1"/>
</dbReference>
<sequence length="359" mass="39213">MQVTIIGAGNVGTQLAVHYASRGATVKIYSSKPQLFQTELQIIDDVGTILAKGSPQLVTDSLAAAVSGSELILITVPAFLVDRLAKELIPHLKAGMKVGLIPGSGGGELAFKEALAKGVVIFGLQRVPSVARLKEYGHIVVASGYRPSLHLAALPQQASVDCCRLISWGLGMPCYPLASYLNLTLTPSNPILHTSRLYRLFKDYRPGKVYKHLPLFYEDWDDETTRLLFKCDTEVQALCQHLSEFDLSGIRSLKEHYGQVEVAAFSAKIRSIASFKGLKTPGLETAGGYLPDFSSHYFSADFAFGLKLILQVGNLAQVALPTCQMLMTWYESLPLKHQEVSCARYGLNTRADLVAFYGQ</sequence>
<dbReference type="InterPro" id="IPR036291">
    <property type="entry name" value="NAD(P)-bd_dom_sf"/>
</dbReference>
<dbReference type="PANTHER" id="PTHR38015">
    <property type="entry name" value="BLR6086 PROTEIN"/>
    <property type="match status" value="1"/>
</dbReference>
<reference evidence="4" key="1">
    <citation type="journal article" date="2014" name="Appl. Environ. Microbiol.">
        <title>Detection and genomic characterization of motility in Lactobacillus curvatus: confirmation of motility in a species outside the Lactobacillus salivarius clade.</title>
        <authorList>
            <person name="Cousin F.J."/>
            <person name="Lynch S.M."/>
            <person name="Harris H.M."/>
            <person name="McCann A."/>
            <person name="Lynch D.B."/>
            <person name="Neville B.A."/>
            <person name="Irisawa T."/>
            <person name="Okada S."/>
            <person name="Endo A."/>
            <person name="O'Toole P.W."/>
        </authorList>
    </citation>
    <scope>NUCLEOTIDE SEQUENCE</scope>
    <source>
        <strain evidence="4">DSM 20509</strain>
    </source>
</reference>
<dbReference type="InterPro" id="IPR008927">
    <property type="entry name" value="6-PGluconate_DH-like_C_sf"/>
</dbReference>
<dbReference type="InterPro" id="IPR011128">
    <property type="entry name" value="G3P_DH_NAD-dep_N"/>
</dbReference>
<evidence type="ECO:0000256" key="1">
    <source>
        <dbReference type="ARBA" id="ARBA00023002"/>
    </source>
</evidence>
<dbReference type="Gene3D" id="3.40.50.720">
    <property type="entry name" value="NAD(P)-binding Rossmann-like Domain"/>
    <property type="match status" value="1"/>
</dbReference>
<accession>A0A0A7RKE2</accession>
<keyword evidence="1" id="KW-0560">Oxidoreductase</keyword>
<evidence type="ECO:0000259" key="2">
    <source>
        <dbReference type="Pfam" id="PF01210"/>
    </source>
</evidence>
<protein>
    <submittedName>
        <fullName evidence="4">NAD/NADP octopine/nopaline dehydrogenase</fullName>
    </submittedName>
</protein>
<dbReference type="GO" id="GO:0016616">
    <property type="term" value="F:oxidoreductase activity, acting on the CH-OH group of donors, NAD or NADP as acceptor"/>
    <property type="evidence" value="ECO:0007669"/>
    <property type="project" value="InterPro"/>
</dbReference>
<organism evidence="4">
    <name type="scientific">Ligilactobacillus agilis</name>
    <dbReference type="NCBI Taxonomy" id="1601"/>
    <lineage>
        <taxon>Bacteria</taxon>
        <taxon>Bacillati</taxon>
        <taxon>Bacillota</taxon>
        <taxon>Bacilli</taxon>
        <taxon>Lactobacillales</taxon>
        <taxon>Lactobacillaceae</taxon>
        <taxon>Ligilactobacillus</taxon>
    </lineage>
</organism>
<dbReference type="SUPFAM" id="SSF48179">
    <property type="entry name" value="6-phosphogluconate dehydrogenase C-terminal domain-like"/>
    <property type="match status" value="1"/>
</dbReference>
<feature type="domain" description="Glycerol-3-phosphate dehydrogenase NAD-dependent N-terminal" evidence="2">
    <location>
        <begin position="2"/>
        <end position="97"/>
    </location>
</feature>
<evidence type="ECO:0000259" key="3">
    <source>
        <dbReference type="Pfam" id="PF02317"/>
    </source>
</evidence>
<dbReference type="SUPFAM" id="SSF51735">
    <property type="entry name" value="NAD(P)-binding Rossmann-fold domains"/>
    <property type="match status" value="1"/>
</dbReference>
<dbReference type="InterPro" id="IPR051729">
    <property type="entry name" value="Opine/Lysopine_DH"/>
</dbReference>
<evidence type="ECO:0000313" key="4">
    <source>
        <dbReference type="EMBL" id="AJA33678.1"/>
    </source>
</evidence>
<dbReference type="EMBL" id="KM886859">
    <property type="protein sequence ID" value="AJA33678.1"/>
    <property type="molecule type" value="Genomic_DNA"/>
</dbReference>
<dbReference type="InterPro" id="IPR003421">
    <property type="entry name" value="Opine_DH"/>
</dbReference>
<proteinExistence type="predicted"/>
<dbReference type="Pfam" id="PF02317">
    <property type="entry name" value="Octopine_DH"/>
    <property type="match status" value="1"/>
</dbReference>
<dbReference type="PANTHER" id="PTHR38015:SF1">
    <property type="entry name" value="OPINE DEHYDROGENASE DOMAIN-CONTAINING PROTEIN"/>
    <property type="match status" value="1"/>
</dbReference>
<dbReference type="InterPro" id="IPR013328">
    <property type="entry name" value="6PGD_dom2"/>
</dbReference>
<dbReference type="AlphaFoldDB" id="A0A0A7RKE2"/>